<dbReference type="Gene3D" id="3.30.70.2060">
    <property type="match status" value="1"/>
</dbReference>
<evidence type="ECO:0000256" key="2">
    <source>
        <dbReference type="SAM" id="SignalP"/>
    </source>
</evidence>
<feature type="signal peptide" evidence="2">
    <location>
        <begin position="1"/>
        <end position="22"/>
    </location>
</feature>
<dbReference type="InterPro" id="IPR008719">
    <property type="entry name" value="N2O_reductase_NosL"/>
</dbReference>
<dbReference type="SUPFAM" id="SSF160387">
    <property type="entry name" value="NosL/MerB-like"/>
    <property type="match status" value="1"/>
</dbReference>
<name>A0A2I0CRA5_9PSED</name>
<dbReference type="PANTHER" id="PTHR41247">
    <property type="entry name" value="HTH-TYPE TRANSCRIPTIONAL REPRESSOR YCNK"/>
    <property type="match status" value="1"/>
</dbReference>
<dbReference type="EMBL" id="PIYS01000010">
    <property type="protein sequence ID" value="PKF71664.1"/>
    <property type="molecule type" value="Genomic_DNA"/>
</dbReference>
<dbReference type="Gene3D" id="3.30.70.2050">
    <property type="match status" value="1"/>
</dbReference>
<protein>
    <submittedName>
        <fullName evidence="3">NosL protein</fullName>
    </submittedName>
</protein>
<evidence type="ECO:0000256" key="1">
    <source>
        <dbReference type="SAM" id="MobiDB-lite"/>
    </source>
</evidence>
<comment type="caution">
    <text evidence="3">The sequence shown here is derived from an EMBL/GenBank/DDBJ whole genome shotgun (WGS) entry which is preliminary data.</text>
</comment>
<sequence length="197" mass="21032">MQINLAKSAALAACLLGASLLAGCGEKAEEVREIVPVAIHDSDECHVCGMIIEEFPGAKGQAVEKRGAVRKFCSSAEMFGWWLQPENRLATAKMFVHDMARSDWQAPDDEHLIDASTAYYVVAPNLQGAMGVPLASFAEQAAAEQFAQMQGGQVLRIDDITAELLQQGAAMGHGHAPMSQQADSQAAEAGHDVHAHH</sequence>
<dbReference type="AlphaFoldDB" id="A0A2I0CRA5"/>
<dbReference type="RefSeq" id="WP_101193222.1">
    <property type="nucleotide sequence ID" value="NZ_PIYS01000010.1"/>
</dbReference>
<organism evidence="3 4">
    <name type="scientific">Pseudomonas fluvialis</name>
    <dbReference type="NCBI Taxonomy" id="1793966"/>
    <lineage>
        <taxon>Bacteria</taxon>
        <taxon>Pseudomonadati</taxon>
        <taxon>Pseudomonadota</taxon>
        <taxon>Gammaproteobacteria</taxon>
        <taxon>Pseudomonadales</taxon>
        <taxon>Pseudomonadaceae</taxon>
        <taxon>Pseudomonas</taxon>
    </lineage>
</organism>
<dbReference type="PROSITE" id="PS51257">
    <property type="entry name" value="PROKAR_LIPOPROTEIN"/>
    <property type="match status" value="1"/>
</dbReference>
<evidence type="ECO:0000313" key="3">
    <source>
        <dbReference type="EMBL" id="PKF71664.1"/>
    </source>
</evidence>
<feature type="chain" id="PRO_5014188866" evidence="2">
    <location>
        <begin position="23"/>
        <end position="197"/>
    </location>
</feature>
<proteinExistence type="predicted"/>
<dbReference type="Pfam" id="PF05573">
    <property type="entry name" value="NosL"/>
    <property type="match status" value="1"/>
</dbReference>
<accession>A0A2I0CRA5</accession>
<feature type="region of interest" description="Disordered" evidence="1">
    <location>
        <begin position="171"/>
        <end position="197"/>
    </location>
</feature>
<dbReference type="Proteomes" id="UP000242861">
    <property type="component" value="Unassembled WGS sequence"/>
</dbReference>
<keyword evidence="2" id="KW-0732">Signal</keyword>
<evidence type="ECO:0000313" key="4">
    <source>
        <dbReference type="Proteomes" id="UP000242861"/>
    </source>
</evidence>
<dbReference type="PANTHER" id="PTHR41247:SF1">
    <property type="entry name" value="HTH-TYPE TRANSCRIPTIONAL REPRESSOR YCNK"/>
    <property type="match status" value="1"/>
</dbReference>
<gene>
    <name evidence="3" type="ORF">CW360_07140</name>
</gene>
<reference evidence="4" key="1">
    <citation type="submission" date="2017-12" db="EMBL/GenBank/DDBJ databases">
        <authorList>
            <person name="Yu X.-Y."/>
        </authorList>
    </citation>
    <scope>NUCLEOTIDE SEQUENCE [LARGE SCALE GENOMIC DNA]</scope>
    <source>
        <strain evidence="4">ZYSR67-Z</strain>
    </source>
</reference>